<feature type="domain" description="RagB/SusD" evidence="6">
    <location>
        <begin position="346"/>
        <end position="477"/>
    </location>
</feature>
<dbReference type="Proteomes" id="UP000198757">
    <property type="component" value="Unassembled WGS sequence"/>
</dbReference>
<dbReference type="InterPro" id="IPR033985">
    <property type="entry name" value="SusD-like_N"/>
</dbReference>
<organism evidence="8 9">
    <name type="scientific">Niabella drilacis (strain DSM 25811 / CCM 8410 / CCUG 62505 / LMG 26954 / E90)</name>
    <dbReference type="NCBI Taxonomy" id="1285928"/>
    <lineage>
        <taxon>Bacteria</taxon>
        <taxon>Pseudomonadati</taxon>
        <taxon>Bacteroidota</taxon>
        <taxon>Chitinophagia</taxon>
        <taxon>Chitinophagales</taxon>
        <taxon>Chitinophagaceae</taxon>
        <taxon>Niabella</taxon>
    </lineage>
</organism>
<dbReference type="Gene3D" id="1.25.40.390">
    <property type="match status" value="1"/>
</dbReference>
<evidence type="ECO:0000259" key="7">
    <source>
        <dbReference type="Pfam" id="PF14322"/>
    </source>
</evidence>
<evidence type="ECO:0000313" key="8">
    <source>
        <dbReference type="EMBL" id="SDE21835.1"/>
    </source>
</evidence>
<dbReference type="CDD" id="cd08977">
    <property type="entry name" value="SusD"/>
    <property type="match status" value="1"/>
</dbReference>
<dbReference type="GO" id="GO:0009279">
    <property type="term" value="C:cell outer membrane"/>
    <property type="evidence" value="ECO:0007669"/>
    <property type="project" value="UniProtKB-SubCell"/>
</dbReference>
<evidence type="ECO:0000259" key="6">
    <source>
        <dbReference type="Pfam" id="PF07980"/>
    </source>
</evidence>
<dbReference type="Pfam" id="PF07980">
    <property type="entry name" value="SusD_RagB"/>
    <property type="match status" value="1"/>
</dbReference>
<evidence type="ECO:0000256" key="5">
    <source>
        <dbReference type="ARBA" id="ARBA00023237"/>
    </source>
</evidence>
<dbReference type="AlphaFoldDB" id="A0A1G7B6H1"/>
<evidence type="ECO:0000256" key="2">
    <source>
        <dbReference type="ARBA" id="ARBA00006275"/>
    </source>
</evidence>
<name>A0A1G7B6H1_NIADE</name>
<dbReference type="RefSeq" id="WP_090393446.1">
    <property type="nucleotide sequence ID" value="NZ_FMZO01000027.1"/>
</dbReference>
<keyword evidence="4" id="KW-0472">Membrane</keyword>
<keyword evidence="5" id="KW-0998">Cell outer membrane</keyword>
<evidence type="ECO:0000256" key="1">
    <source>
        <dbReference type="ARBA" id="ARBA00004442"/>
    </source>
</evidence>
<evidence type="ECO:0000256" key="3">
    <source>
        <dbReference type="ARBA" id="ARBA00022729"/>
    </source>
</evidence>
<keyword evidence="9" id="KW-1185">Reference proteome</keyword>
<comment type="subcellular location">
    <subcellularLocation>
        <location evidence="1">Cell outer membrane</location>
    </subcellularLocation>
</comment>
<keyword evidence="3" id="KW-0732">Signal</keyword>
<proteinExistence type="inferred from homology"/>
<reference evidence="9" key="1">
    <citation type="submission" date="2016-10" db="EMBL/GenBank/DDBJ databases">
        <authorList>
            <person name="Varghese N."/>
            <person name="Submissions S."/>
        </authorList>
    </citation>
    <scope>NUCLEOTIDE SEQUENCE [LARGE SCALE GENOMIC DNA]</scope>
    <source>
        <strain evidence="9">DSM 25811 / CCM 8410 / LMG 26954 / E90</strain>
    </source>
</reference>
<protein>
    <submittedName>
        <fullName evidence="8">Starch-binding associating with outer membrane</fullName>
    </submittedName>
</protein>
<accession>A0A1G7B6H1</accession>
<feature type="domain" description="SusD-like N-terminal" evidence="7">
    <location>
        <begin position="104"/>
        <end position="201"/>
    </location>
</feature>
<dbReference type="Pfam" id="PF14322">
    <property type="entry name" value="SusD-like_3"/>
    <property type="match status" value="1"/>
</dbReference>
<gene>
    <name evidence="8" type="ORF">SAMN04487894_12712</name>
</gene>
<dbReference type="OrthoDB" id="926893at2"/>
<dbReference type="SUPFAM" id="SSF48452">
    <property type="entry name" value="TPR-like"/>
    <property type="match status" value="1"/>
</dbReference>
<dbReference type="STRING" id="1285928.SAMN04487894_12712"/>
<dbReference type="InterPro" id="IPR012944">
    <property type="entry name" value="SusD_RagB_dom"/>
</dbReference>
<dbReference type="PROSITE" id="PS51257">
    <property type="entry name" value="PROKAR_LIPOPROTEIN"/>
    <property type="match status" value="1"/>
</dbReference>
<dbReference type="InterPro" id="IPR011990">
    <property type="entry name" value="TPR-like_helical_dom_sf"/>
</dbReference>
<evidence type="ECO:0000313" key="9">
    <source>
        <dbReference type="Proteomes" id="UP000198757"/>
    </source>
</evidence>
<comment type="similarity">
    <text evidence="2">Belongs to the SusD family.</text>
</comment>
<dbReference type="EMBL" id="FMZO01000027">
    <property type="protein sequence ID" value="SDE21835.1"/>
    <property type="molecule type" value="Genomic_DNA"/>
</dbReference>
<sequence length="516" mass="58608">MLYKLKFVFTAVLFGSLLFSCNKILDKKSSRIADEEGSWQSFENARSGLIGIYGLFRAALADNNAHWMWGELRAGDFRSVSRQDLKAVVDGELTAAYPLLEKVANWRRFYAVINAANVFIERVEGCMADKRYTEAYYKLDIAQARALRAFAYFYMVRIWGDVPFTTSSGDGGNFEALPRTDKNKILSFAEQELIAAADNLPYLYSGSDPEQKFPPNYYGYGQGTWLNAPVTRLAAYALLAHIAAWKGQYTEVVIYTDFIENNFSKSNVSASSVAFITSPSGLFSGDATDNYRQLLGFRFPKNQKETTITGHIEQLALANTVNFAMSKQLPDIYVPKDVIAELFPSAAGNDDRFGYDNRYTPPLLYTTYFENYNAEIPVFKKIRVLDGGTGTGSYAVFNSSIIFTRLEELRLLRAEAYAAIGDDGKALTILNSLRSNRNLKAVSLSENGDVLKDIFDERRRELMGEGWRWYDIVRYNRIRRNDPEFNKLLDNDGIYWPVAQDVLTRNPELKQNTYWK</sequence>
<evidence type="ECO:0000256" key="4">
    <source>
        <dbReference type="ARBA" id="ARBA00023136"/>
    </source>
</evidence>